<dbReference type="Proteomes" id="UP000019141">
    <property type="component" value="Unassembled WGS sequence"/>
</dbReference>
<dbReference type="HOGENOM" id="CLU_157187_0_0_7"/>
<name>W4L601_ENTF1</name>
<organism evidence="2 3">
    <name type="scientific">Entotheonella factor</name>
    <dbReference type="NCBI Taxonomy" id="1429438"/>
    <lineage>
        <taxon>Bacteria</taxon>
        <taxon>Pseudomonadati</taxon>
        <taxon>Nitrospinota/Tectimicrobiota group</taxon>
        <taxon>Candidatus Tectimicrobiota</taxon>
        <taxon>Candidatus Entotheonellia</taxon>
        <taxon>Candidatus Entotheonellales</taxon>
        <taxon>Candidatus Entotheonellaceae</taxon>
        <taxon>Candidatus Entotheonella</taxon>
    </lineage>
</organism>
<proteinExistence type="predicted"/>
<keyword evidence="1" id="KW-0732">Signal</keyword>
<dbReference type="AlphaFoldDB" id="W4L601"/>
<evidence type="ECO:0000256" key="1">
    <source>
        <dbReference type="SAM" id="SignalP"/>
    </source>
</evidence>
<sequence>MTMPTRIHRFGLALLCLAVMGGQAIAGQVEIVHTQFISRGGTWQVYTTLRHGDTGWEHYADAWRVVTETGDVLGTRTLFHPHVDEQPFTRFQGGIMIPADTHIVYVEAHDKEHGWSPQRVQVDLRQAKGERFTVQRKE</sequence>
<evidence type="ECO:0000313" key="2">
    <source>
        <dbReference type="EMBL" id="ETW93482.1"/>
    </source>
</evidence>
<comment type="caution">
    <text evidence="2">The sequence shown here is derived from an EMBL/GenBank/DDBJ whole genome shotgun (WGS) entry which is preliminary data.</text>
</comment>
<keyword evidence="3" id="KW-1185">Reference proteome</keyword>
<protein>
    <recommendedName>
        <fullName evidence="4">DUF1850 domain-containing protein</fullName>
    </recommendedName>
</protein>
<reference evidence="2 3" key="1">
    <citation type="journal article" date="2014" name="Nature">
        <title>An environmental bacterial taxon with a large and distinct metabolic repertoire.</title>
        <authorList>
            <person name="Wilson M.C."/>
            <person name="Mori T."/>
            <person name="Ruckert C."/>
            <person name="Uria A.R."/>
            <person name="Helf M.J."/>
            <person name="Takada K."/>
            <person name="Gernert C."/>
            <person name="Steffens U.A."/>
            <person name="Heycke N."/>
            <person name="Schmitt S."/>
            <person name="Rinke C."/>
            <person name="Helfrich E.J."/>
            <person name="Brachmann A.O."/>
            <person name="Gurgui C."/>
            <person name="Wakimoto T."/>
            <person name="Kracht M."/>
            <person name="Crusemann M."/>
            <person name="Hentschel U."/>
            <person name="Abe I."/>
            <person name="Matsunaga S."/>
            <person name="Kalinowski J."/>
            <person name="Takeyama H."/>
            <person name="Piel J."/>
        </authorList>
    </citation>
    <scope>NUCLEOTIDE SEQUENCE [LARGE SCALE GENOMIC DNA]</scope>
    <source>
        <strain evidence="3">TSY1</strain>
    </source>
</reference>
<dbReference type="EMBL" id="AZHW01001229">
    <property type="protein sequence ID" value="ETW93482.1"/>
    <property type="molecule type" value="Genomic_DNA"/>
</dbReference>
<accession>W4L601</accession>
<feature type="chain" id="PRO_5004844440" description="DUF1850 domain-containing protein" evidence="1">
    <location>
        <begin position="27"/>
        <end position="138"/>
    </location>
</feature>
<evidence type="ECO:0008006" key="4">
    <source>
        <dbReference type="Google" id="ProtNLM"/>
    </source>
</evidence>
<feature type="signal peptide" evidence="1">
    <location>
        <begin position="1"/>
        <end position="26"/>
    </location>
</feature>
<dbReference type="PATRIC" id="fig|1429438.4.peg.7324"/>
<evidence type="ECO:0000313" key="3">
    <source>
        <dbReference type="Proteomes" id="UP000019141"/>
    </source>
</evidence>
<gene>
    <name evidence="2" type="ORF">ETSY1_39045</name>
</gene>